<dbReference type="RefSeq" id="WP_193664310.1">
    <property type="nucleotide sequence ID" value="NZ_BAAAMM010000002.1"/>
</dbReference>
<dbReference type="PANTHER" id="PTHR46268">
    <property type="entry name" value="STRESS RESPONSE PROTEIN NHAX"/>
    <property type="match status" value="1"/>
</dbReference>
<dbReference type="SUPFAM" id="SSF52402">
    <property type="entry name" value="Adenine nucleotide alpha hydrolases-like"/>
    <property type="match status" value="1"/>
</dbReference>
<dbReference type="Gene3D" id="3.40.50.620">
    <property type="entry name" value="HUPs"/>
    <property type="match status" value="1"/>
</dbReference>
<organism evidence="4 5">
    <name type="scientific">Nocardioides kribbensis</name>
    <dbReference type="NCBI Taxonomy" id="305517"/>
    <lineage>
        <taxon>Bacteria</taxon>
        <taxon>Bacillati</taxon>
        <taxon>Actinomycetota</taxon>
        <taxon>Actinomycetes</taxon>
        <taxon>Propionibacteriales</taxon>
        <taxon>Nocardioidaceae</taxon>
        <taxon>Nocardioides</taxon>
    </lineage>
</organism>
<protein>
    <submittedName>
        <fullName evidence="4">Universal stress protein</fullName>
    </submittedName>
</protein>
<dbReference type="InterPro" id="IPR014729">
    <property type="entry name" value="Rossmann-like_a/b/a_fold"/>
</dbReference>
<keyword evidence="5" id="KW-1185">Reference proteome</keyword>
<proteinExistence type="inferred from homology"/>
<evidence type="ECO:0000259" key="3">
    <source>
        <dbReference type="Pfam" id="PF00582"/>
    </source>
</evidence>
<comment type="similarity">
    <text evidence="1">Belongs to the universal stress protein A family.</text>
</comment>
<evidence type="ECO:0000313" key="4">
    <source>
        <dbReference type="EMBL" id="MEQ7847306.1"/>
    </source>
</evidence>
<evidence type="ECO:0000256" key="1">
    <source>
        <dbReference type="ARBA" id="ARBA00008791"/>
    </source>
</evidence>
<dbReference type="InterPro" id="IPR006016">
    <property type="entry name" value="UspA"/>
</dbReference>
<dbReference type="Proteomes" id="UP001482520">
    <property type="component" value="Unassembled WGS sequence"/>
</dbReference>
<name>A0ABV1NXR7_9ACTN</name>
<dbReference type="Pfam" id="PF00582">
    <property type="entry name" value="Usp"/>
    <property type="match status" value="1"/>
</dbReference>
<gene>
    <name evidence="4" type="ORF">V6R90_08440</name>
</gene>
<comment type="caution">
    <text evidence="4">The sequence shown here is derived from an EMBL/GenBank/DDBJ whole genome shotgun (WGS) entry which is preliminary data.</text>
</comment>
<accession>A0ABV1NXR7</accession>
<feature type="domain" description="UspA" evidence="3">
    <location>
        <begin position="29"/>
        <end position="152"/>
    </location>
</feature>
<evidence type="ECO:0000313" key="5">
    <source>
        <dbReference type="Proteomes" id="UP001482520"/>
    </source>
</evidence>
<dbReference type="CDD" id="cd00293">
    <property type="entry name" value="USP-like"/>
    <property type="match status" value="1"/>
</dbReference>
<dbReference type="EMBL" id="JBEGDP010000007">
    <property type="protein sequence ID" value="MEQ7847306.1"/>
    <property type="molecule type" value="Genomic_DNA"/>
</dbReference>
<dbReference type="PRINTS" id="PR01438">
    <property type="entry name" value="UNVRSLSTRESS"/>
</dbReference>
<sequence>MSDQTHDRTQDQAGTPASHDASSAKGWVVVAWAPDEFGAVALAHGVFEARDRGRGVLVVNATKGDALVDDRYAGPEALQQVERELAAAGVPFEVRQSVGGDVADQVLQVTSEVDARLVVIGLRRRTPVGKLLMGSVAQRILLAATCPVLAVKPGEQPG</sequence>
<dbReference type="InterPro" id="IPR006015">
    <property type="entry name" value="Universal_stress_UspA"/>
</dbReference>
<feature type="region of interest" description="Disordered" evidence="2">
    <location>
        <begin position="1"/>
        <end position="20"/>
    </location>
</feature>
<reference evidence="4 5" key="1">
    <citation type="submission" date="2024-02" db="EMBL/GenBank/DDBJ databases">
        <title>Full genome sequence of Nocardioides kribbensis.</title>
        <authorList>
            <person name="Poletto B.L."/>
            <person name="Silva G."/>
            <person name="Galante D."/>
            <person name="Campos K.R."/>
            <person name="Santos M.B.N."/>
            <person name="Sacchi C.T."/>
        </authorList>
    </citation>
    <scope>NUCLEOTIDE SEQUENCE [LARGE SCALE GENOMIC DNA]</scope>
    <source>
        <strain evidence="4 5">O4R</strain>
    </source>
</reference>
<feature type="compositionally biased region" description="Basic and acidic residues" evidence="2">
    <location>
        <begin position="1"/>
        <end position="10"/>
    </location>
</feature>
<evidence type="ECO:0000256" key="2">
    <source>
        <dbReference type="SAM" id="MobiDB-lite"/>
    </source>
</evidence>
<dbReference type="PANTHER" id="PTHR46268:SF15">
    <property type="entry name" value="UNIVERSAL STRESS PROTEIN HP_0031"/>
    <property type="match status" value="1"/>
</dbReference>